<accession>A0A8J3LQK9</accession>
<evidence type="ECO:0008006" key="5">
    <source>
        <dbReference type="Google" id="ProtNLM"/>
    </source>
</evidence>
<keyword evidence="2" id="KW-0472">Membrane</keyword>
<proteinExistence type="predicted"/>
<dbReference type="EMBL" id="BONU01000036">
    <property type="protein sequence ID" value="GIG75734.1"/>
    <property type="molecule type" value="Genomic_DNA"/>
</dbReference>
<comment type="caution">
    <text evidence="3">The sequence shown here is derived from an EMBL/GenBank/DDBJ whole genome shotgun (WGS) entry which is preliminary data.</text>
</comment>
<reference evidence="3" key="1">
    <citation type="submission" date="2021-01" db="EMBL/GenBank/DDBJ databases">
        <title>Whole genome shotgun sequence of Planosporangium flavigriseum NBRC 105377.</title>
        <authorList>
            <person name="Komaki H."/>
            <person name="Tamura T."/>
        </authorList>
    </citation>
    <scope>NUCLEOTIDE SEQUENCE</scope>
    <source>
        <strain evidence="3">NBRC 105377</strain>
    </source>
</reference>
<evidence type="ECO:0000313" key="4">
    <source>
        <dbReference type="Proteomes" id="UP000653674"/>
    </source>
</evidence>
<keyword evidence="4" id="KW-1185">Reference proteome</keyword>
<sequence length="177" mass="18417">MNTPGESGTPSPVDAGSPGVPAPPPGPGVTPPFTAPPTDRNRRGLWIGLGVGALALVLCCIGGLAGFGILVVGANKQVETQATQVVHDYLDAVETGDYETAYGYVCSSLKRKITSTEFAAQQEARPGITSYVVDQPQIGNAIVVPADITYSNGATIRRSFELSQESGDQELRICKGI</sequence>
<protein>
    <recommendedName>
        <fullName evidence="5">DUF4878 domain-containing protein</fullName>
    </recommendedName>
</protein>
<feature type="region of interest" description="Disordered" evidence="1">
    <location>
        <begin position="1"/>
        <end position="37"/>
    </location>
</feature>
<evidence type="ECO:0000313" key="3">
    <source>
        <dbReference type="EMBL" id="GIG75734.1"/>
    </source>
</evidence>
<feature type="transmembrane region" description="Helical" evidence="2">
    <location>
        <begin position="45"/>
        <end position="72"/>
    </location>
</feature>
<dbReference type="Proteomes" id="UP000653674">
    <property type="component" value="Unassembled WGS sequence"/>
</dbReference>
<organism evidence="3 4">
    <name type="scientific">Planosporangium flavigriseum</name>
    <dbReference type="NCBI Taxonomy" id="373681"/>
    <lineage>
        <taxon>Bacteria</taxon>
        <taxon>Bacillati</taxon>
        <taxon>Actinomycetota</taxon>
        <taxon>Actinomycetes</taxon>
        <taxon>Micromonosporales</taxon>
        <taxon>Micromonosporaceae</taxon>
        <taxon>Planosporangium</taxon>
    </lineage>
</organism>
<evidence type="ECO:0000256" key="2">
    <source>
        <dbReference type="SAM" id="Phobius"/>
    </source>
</evidence>
<gene>
    <name evidence="3" type="ORF">Pfl04_41380</name>
</gene>
<feature type="compositionally biased region" description="Polar residues" evidence="1">
    <location>
        <begin position="1"/>
        <end position="10"/>
    </location>
</feature>
<name>A0A8J3LQK9_9ACTN</name>
<keyword evidence="2" id="KW-0812">Transmembrane</keyword>
<evidence type="ECO:0000256" key="1">
    <source>
        <dbReference type="SAM" id="MobiDB-lite"/>
    </source>
</evidence>
<dbReference type="AlphaFoldDB" id="A0A8J3LQK9"/>
<feature type="compositionally biased region" description="Pro residues" evidence="1">
    <location>
        <begin position="20"/>
        <end position="35"/>
    </location>
</feature>
<dbReference type="RefSeq" id="WP_203981513.1">
    <property type="nucleotide sequence ID" value="NZ_BAAAQJ010000004.1"/>
</dbReference>
<keyword evidence="2" id="KW-1133">Transmembrane helix</keyword>